<dbReference type="Pfam" id="PF00117">
    <property type="entry name" value="GATase"/>
    <property type="match status" value="1"/>
</dbReference>
<feature type="binding site" evidence="11">
    <location>
        <position position="13"/>
    </location>
    <ligand>
        <name>UTP</name>
        <dbReference type="ChEBI" id="CHEBI:46398"/>
    </ligand>
</feature>
<feature type="binding site" evidence="11">
    <location>
        <begin position="188"/>
        <end position="193"/>
    </location>
    <ligand>
        <name>CTP</name>
        <dbReference type="ChEBI" id="CHEBI:37563"/>
        <note>allosteric inhibitor</note>
    </ligand>
</feature>
<keyword evidence="8 11" id="KW-0315">Glutamine amidotransferase</keyword>
<comment type="function">
    <text evidence="11">Catalyzes the ATP-dependent amination of UTP to CTP with either L-glutamine or ammonia as the source of nitrogen. Regulates intracellular CTP levels through interactions with the four ribonucleotide triphosphates.</text>
</comment>
<dbReference type="RefSeq" id="WP_008462632.1">
    <property type="nucleotide sequence ID" value="NZ_AZDU01000029.1"/>
</dbReference>
<feature type="binding site" evidence="11">
    <location>
        <position position="13"/>
    </location>
    <ligand>
        <name>CTP</name>
        <dbReference type="ChEBI" id="CHEBI:37563"/>
        <note>allosteric inhibitor</note>
    </ligand>
</feature>
<proteinExistence type="inferred from homology"/>
<evidence type="ECO:0000313" key="14">
    <source>
        <dbReference type="EMBL" id="KRL01068.1"/>
    </source>
</evidence>
<feature type="binding site" evidence="11">
    <location>
        <position position="407"/>
    </location>
    <ligand>
        <name>L-glutamine</name>
        <dbReference type="ChEBI" id="CHEBI:58359"/>
    </ligand>
</feature>
<dbReference type="GO" id="GO:0044210">
    <property type="term" value="P:'de novo' CTP biosynthetic process"/>
    <property type="evidence" value="ECO:0007669"/>
    <property type="project" value="UniProtKB-UniRule"/>
</dbReference>
<name>K0NL77_9LACO</name>
<feature type="binding site" evidence="11">
    <location>
        <position position="224"/>
    </location>
    <ligand>
        <name>UTP</name>
        <dbReference type="ChEBI" id="CHEBI:46398"/>
    </ligand>
</feature>
<organism evidence="14 15">
    <name type="scientific">Lactobacillus equicursoris DSM 19284 = JCM 14600 = CIP 110162</name>
    <dbReference type="NCBI Taxonomy" id="1293597"/>
    <lineage>
        <taxon>Bacteria</taxon>
        <taxon>Bacillati</taxon>
        <taxon>Bacillota</taxon>
        <taxon>Bacilli</taxon>
        <taxon>Lactobacillales</taxon>
        <taxon>Lactobacillaceae</taxon>
        <taxon>Lactobacillus</taxon>
    </lineage>
</organism>
<reference evidence="14 15" key="1">
    <citation type="journal article" date="2015" name="Genome Announc.">
        <title>Expanding the biotechnology potential of lactobacilli through comparative genomics of 213 strains and associated genera.</title>
        <authorList>
            <person name="Sun Z."/>
            <person name="Harris H.M."/>
            <person name="McCann A."/>
            <person name="Guo C."/>
            <person name="Argimon S."/>
            <person name="Zhang W."/>
            <person name="Yang X."/>
            <person name="Jeffery I.B."/>
            <person name="Cooney J.C."/>
            <person name="Kagawa T.F."/>
            <person name="Liu W."/>
            <person name="Song Y."/>
            <person name="Salvetti E."/>
            <person name="Wrobel A."/>
            <person name="Rasinkangas P."/>
            <person name="Parkhill J."/>
            <person name="Rea M.C."/>
            <person name="O'Sullivan O."/>
            <person name="Ritari J."/>
            <person name="Douillard F.P."/>
            <person name="Paul Ross R."/>
            <person name="Yang R."/>
            <person name="Briner A.E."/>
            <person name="Felis G.E."/>
            <person name="de Vos W.M."/>
            <person name="Barrangou R."/>
            <person name="Klaenhammer T.R."/>
            <person name="Caufield P.W."/>
            <person name="Cui Y."/>
            <person name="Zhang H."/>
            <person name="O'Toole P.W."/>
        </authorList>
    </citation>
    <scope>NUCLEOTIDE SEQUENCE [LARGE SCALE GENOMIC DNA]</scope>
    <source>
        <strain evidence="14 15">DSM 19284</strain>
    </source>
</reference>
<feature type="binding site" evidence="11">
    <location>
        <begin position="148"/>
        <end position="150"/>
    </location>
    <ligand>
        <name>CTP</name>
        <dbReference type="ChEBI" id="CHEBI:37563"/>
        <note>allosteric inhibitor</note>
    </ligand>
</feature>
<evidence type="ECO:0000256" key="10">
    <source>
        <dbReference type="ARBA" id="ARBA00047781"/>
    </source>
</evidence>
<dbReference type="SUPFAM" id="SSF52317">
    <property type="entry name" value="Class I glutamine amidotransferase-like"/>
    <property type="match status" value="1"/>
</dbReference>
<dbReference type="InterPro" id="IPR004468">
    <property type="entry name" value="CTP_synthase"/>
</dbReference>
<feature type="region of interest" description="Amidoligase domain" evidence="11">
    <location>
        <begin position="1"/>
        <end position="267"/>
    </location>
</feature>
<protein>
    <recommendedName>
        <fullName evidence="11">CTP synthase</fullName>
        <ecNumber evidence="11">6.3.4.2</ecNumber>
    </recommendedName>
    <alternativeName>
        <fullName evidence="11">Cytidine 5'-triphosphate synthase</fullName>
    </alternativeName>
    <alternativeName>
        <fullName evidence="11">Cytidine triphosphate synthetase</fullName>
        <shortName evidence="11">CTP synthetase</shortName>
        <shortName evidence="11">CTPS</shortName>
    </alternativeName>
    <alternativeName>
        <fullName evidence="11">UTP--ammonia ligase</fullName>
    </alternativeName>
</protein>
<evidence type="ECO:0000259" key="13">
    <source>
        <dbReference type="Pfam" id="PF06418"/>
    </source>
</evidence>
<dbReference type="PANTHER" id="PTHR11550">
    <property type="entry name" value="CTP SYNTHASE"/>
    <property type="match status" value="1"/>
</dbReference>
<comment type="miscellaneous">
    <text evidence="11">CTPSs have evolved a hybrid strategy for distinguishing between UTP and CTP. The overlapping regions of the product feedback inhibitory and substrate sites recognize a common feature in both compounds, the triphosphate moiety. To differentiate isosteric substrate and product pyrimidine rings, an additional pocket far from the expected kinase/ligase catalytic site, specifically recognizes the cytosine and ribose portions of the product inhibitor.</text>
</comment>
<evidence type="ECO:0000256" key="6">
    <source>
        <dbReference type="ARBA" id="ARBA00022840"/>
    </source>
</evidence>
<evidence type="ECO:0000256" key="11">
    <source>
        <dbReference type="HAMAP-Rule" id="MF_01227"/>
    </source>
</evidence>
<feature type="binding site" evidence="11">
    <location>
        <position position="141"/>
    </location>
    <ligand>
        <name>Mg(2+)</name>
        <dbReference type="ChEBI" id="CHEBI:18420"/>
    </ligand>
</feature>
<dbReference type="FunFam" id="3.40.50.880:FF:000002">
    <property type="entry name" value="CTP synthase"/>
    <property type="match status" value="1"/>
</dbReference>
<comment type="caution">
    <text evidence="11">Lacks conserved residue(s) required for the propagation of feature annotation.</text>
</comment>
<comment type="subunit">
    <text evidence="11">Homotetramer.</text>
</comment>
<feature type="binding site" evidence="11">
    <location>
        <position position="465"/>
    </location>
    <ligand>
        <name>L-glutamine</name>
        <dbReference type="ChEBI" id="CHEBI:58359"/>
    </ligand>
</feature>
<dbReference type="Gene3D" id="3.40.50.300">
    <property type="entry name" value="P-loop containing nucleotide triphosphate hydrolases"/>
    <property type="match status" value="1"/>
</dbReference>
<dbReference type="NCBIfam" id="NF003792">
    <property type="entry name" value="PRK05380.1"/>
    <property type="match status" value="1"/>
</dbReference>
<feature type="binding site" evidence="11">
    <location>
        <position position="224"/>
    </location>
    <ligand>
        <name>CTP</name>
        <dbReference type="ChEBI" id="CHEBI:37563"/>
        <note>allosteric inhibitor</note>
    </ligand>
</feature>
<feature type="binding site" evidence="11">
    <location>
        <position position="54"/>
    </location>
    <ligand>
        <name>L-glutamine</name>
        <dbReference type="ChEBI" id="CHEBI:58359"/>
    </ligand>
</feature>
<feature type="domain" description="Glutamine amidotransferase" evidence="12">
    <location>
        <begin position="305"/>
        <end position="528"/>
    </location>
</feature>
<dbReference type="InterPro" id="IPR017456">
    <property type="entry name" value="CTP_synthase_N"/>
</dbReference>
<comment type="caution">
    <text evidence="14">The sequence shown here is derived from an EMBL/GenBank/DDBJ whole genome shotgun (WGS) entry which is preliminary data.</text>
</comment>
<dbReference type="EMBL" id="AZDU01000029">
    <property type="protein sequence ID" value="KRL01068.1"/>
    <property type="molecule type" value="Genomic_DNA"/>
</dbReference>
<sequence>MTKYIFVTGGVVSSLGKGITASSIGRLLKNRGLKVTMQKFDPYINIDPGTMNPYQHGEVFVTDDGTEADLDLGHYERLVDVRTSKYSNVTTGKIYQEVLQRERRGDYHGGTVQVIPHVTNMIKEKVMRAAQMTDTDVVISEIGGTVGDMESTPFMEAIRQMRREVGSENVMYVHVTFVPYLRAAKELKSKPTQQSVSMLRSIGIQPNMLVLRSEMPVPQEMKDKISTFTDVPVDYIVESLDAPSLFDVPLSYQEQGVDQKIVDFLHIDSPKPVADMDEWRRMDERAKSLKHKTKITLVGKYVELEDAYISVTDALQHAGYLYNTKIEVNKVQAEDITEGNVAELLGDTQGLIVPGGFGTRGLEGMITSIKYARENNLPFLGICLGMQMASVEFARNVLHLEDANSAEAEPNCKNNIIDLMADQRDQEKIGGTLRLGLYPAMLKAGTKTRECYDGQEVIQERHRHRYEFNNKYREAFEKAGLTFSGVSPDNHLVEIIELTDKKFFVAAQYHPEFLSRPNRPEGLFKGFIGAASGLSVDKF</sequence>
<evidence type="ECO:0000313" key="15">
    <source>
        <dbReference type="Proteomes" id="UP000051074"/>
    </source>
</evidence>
<feature type="active site" evidence="11">
    <location>
        <position position="510"/>
    </location>
</feature>
<comment type="catalytic activity">
    <reaction evidence="10 11">
        <text>UTP + L-glutamine + ATP + H2O = CTP + L-glutamate + ADP + phosphate + 2 H(+)</text>
        <dbReference type="Rhea" id="RHEA:26426"/>
        <dbReference type="ChEBI" id="CHEBI:15377"/>
        <dbReference type="ChEBI" id="CHEBI:15378"/>
        <dbReference type="ChEBI" id="CHEBI:29985"/>
        <dbReference type="ChEBI" id="CHEBI:30616"/>
        <dbReference type="ChEBI" id="CHEBI:37563"/>
        <dbReference type="ChEBI" id="CHEBI:43474"/>
        <dbReference type="ChEBI" id="CHEBI:46398"/>
        <dbReference type="ChEBI" id="CHEBI:58359"/>
        <dbReference type="ChEBI" id="CHEBI:456216"/>
        <dbReference type="EC" id="6.3.4.2"/>
    </reaction>
</comment>
<evidence type="ECO:0000256" key="5">
    <source>
        <dbReference type="ARBA" id="ARBA00022741"/>
    </source>
</evidence>
<evidence type="ECO:0000256" key="4">
    <source>
        <dbReference type="ARBA" id="ARBA00022723"/>
    </source>
</evidence>
<feature type="binding site" evidence="11">
    <location>
        <begin position="188"/>
        <end position="193"/>
    </location>
    <ligand>
        <name>UTP</name>
        <dbReference type="ChEBI" id="CHEBI:46398"/>
    </ligand>
</feature>
<feature type="binding site" evidence="11">
    <location>
        <position position="71"/>
    </location>
    <ligand>
        <name>ATP</name>
        <dbReference type="ChEBI" id="CHEBI:30616"/>
    </ligand>
</feature>
<dbReference type="GO" id="GO:0003883">
    <property type="term" value="F:CTP synthase activity"/>
    <property type="evidence" value="ECO:0007669"/>
    <property type="project" value="UniProtKB-UniRule"/>
</dbReference>
<dbReference type="EC" id="6.3.4.2" evidence="11"/>
<feature type="binding site" evidence="11">
    <location>
        <begin position="14"/>
        <end position="19"/>
    </location>
    <ligand>
        <name>ATP</name>
        <dbReference type="ChEBI" id="CHEBI:30616"/>
    </ligand>
</feature>
<comment type="pathway">
    <text evidence="1 11">Pyrimidine metabolism; CTP biosynthesis via de novo pathway; CTP from UDP: step 2/2.</text>
</comment>
<dbReference type="GO" id="GO:0005829">
    <property type="term" value="C:cytosol"/>
    <property type="evidence" value="ECO:0007669"/>
    <property type="project" value="TreeGrafter"/>
</dbReference>
<gene>
    <name evidence="11" type="primary">pyrG</name>
    <name evidence="14" type="ORF">FC20_GL000922</name>
</gene>
<dbReference type="GO" id="GO:0004359">
    <property type="term" value="F:glutaminase activity"/>
    <property type="evidence" value="ECO:0007669"/>
    <property type="project" value="RHEA"/>
</dbReference>
<evidence type="ECO:0000256" key="9">
    <source>
        <dbReference type="ARBA" id="ARBA00022975"/>
    </source>
</evidence>
<dbReference type="GO" id="GO:0005524">
    <property type="term" value="F:ATP binding"/>
    <property type="evidence" value="ECO:0007669"/>
    <property type="project" value="UniProtKB-KW"/>
</dbReference>
<comment type="activity regulation">
    <text evidence="11">Allosterically activated by GTP, when glutamine is the substrate; GTP has no effect on the reaction when ammonia is the substrate. The allosteric effector GTP functions by stabilizing the protein conformation that binds the tetrahedral intermediate(s) formed during glutamine hydrolysis. Inhibited by the product CTP, via allosteric rather than competitive inhibition.</text>
</comment>
<comment type="catalytic activity">
    <reaction evidence="11">
        <text>UTP + NH4(+) + ATP = CTP + ADP + phosphate + 2 H(+)</text>
        <dbReference type="Rhea" id="RHEA:16597"/>
        <dbReference type="ChEBI" id="CHEBI:15378"/>
        <dbReference type="ChEBI" id="CHEBI:28938"/>
        <dbReference type="ChEBI" id="CHEBI:30616"/>
        <dbReference type="ChEBI" id="CHEBI:37563"/>
        <dbReference type="ChEBI" id="CHEBI:43474"/>
        <dbReference type="ChEBI" id="CHEBI:46398"/>
        <dbReference type="ChEBI" id="CHEBI:456216"/>
    </reaction>
</comment>
<dbReference type="Proteomes" id="UP000051074">
    <property type="component" value="Unassembled WGS sequence"/>
</dbReference>
<dbReference type="CDD" id="cd03113">
    <property type="entry name" value="CTPS_N"/>
    <property type="match status" value="1"/>
</dbReference>
<dbReference type="GO" id="GO:0046872">
    <property type="term" value="F:metal ion binding"/>
    <property type="evidence" value="ECO:0007669"/>
    <property type="project" value="UniProtKB-KW"/>
</dbReference>
<comment type="similarity">
    <text evidence="2 11">Belongs to the CTP synthase family.</text>
</comment>
<feature type="binding site" evidence="11">
    <location>
        <position position="242"/>
    </location>
    <ligand>
        <name>ATP</name>
        <dbReference type="ChEBI" id="CHEBI:30616"/>
    </ligand>
</feature>
<dbReference type="NCBIfam" id="TIGR00337">
    <property type="entry name" value="PyrG"/>
    <property type="match status" value="1"/>
</dbReference>
<dbReference type="GO" id="GO:0042802">
    <property type="term" value="F:identical protein binding"/>
    <property type="evidence" value="ECO:0007669"/>
    <property type="project" value="TreeGrafter"/>
</dbReference>
<dbReference type="PROSITE" id="PS51273">
    <property type="entry name" value="GATASE_TYPE_1"/>
    <property type="match status" value="1"/>
</dbReference>
<keyword evidence="6 11" id="KW-0067">ATP-binding</keyword>
<feature type="binding site" evidence="11">
    <location>
        <position position="356"/>
    </location>
    <ligand>
        <name>L-glutamine</name>
        <dbReference type="ChEBI" id="CHEBI:58359"/>
    </ligand>
</feature>
<evidence type="ECO:0000256" key="3">
    <source>
        <dbReference type="ARBA" id="ARBA00022598"/>
    </source>
</evidence>
<accession>K0NL77</accession>
<dbReference type="GO" id="GO:0097268">
    <property type="term" value="C:cytoophidium"/>
    <property type="evidence" value="ECO:0007669"/>
    <property type="project" value="UniProtKB-ARBA"/>
</dbReference>
<dbReference type="InterPro" id="IPR017926">
    <property type="entry name" value="GATASE"/>
</dbReference>
<dbReference type="FunFam" id="3.40.50.300:FF:000009">
    <property type="entry name" value="CTP synthase"/>
    <property type="match status" value="1"/>
</dbReference>
<dbReference type="CDD" id="cd01746">
    <property type="entry name" value="GATase1_CTP_Synthase"/>
    <property type="match status" value="1"/>
</dbReference>
<dbReference type="InterPro" id="IPR033828">
    <property type="entry name" value="GATase1_CTP_Synthase"/>
</dbReference>
<dbReference type="Pfam" id="PF06418">
    <property type="entry name" value="CTP_synth_N"/>
    <property type="match status" value="1"/>
</dbReference>
<keyword evidence="5 11" id="KW-0547">Nucleotide-binding</keyword>
<evidence type="ECO:0000256" key="7">
    <source>
        <dbReference type="ARBA" id="ARBA00022842"/>
    </source>
</evidence>
<dbReference type="STRING" id="1293597.FC20_GL000922"/>
<dbReference type="HAMAP" id="MF_01227">
    <property type="entry name" value="PyrG"/>
    <property type="match status" value="1"/>
</dbReference>
<feature type="binding site" evidence="11">
    <location>
        <position position="71"/>
    </location>
    <ligand>
        <name>Mg(2+)</name>
        <dbReference type="ChEBI" id="CHEBI:18420"/>
    </ligand>
</feature>
<dbReference type="PATRIC" id="fig|1293597.4.peg.995"/>
<feature type="domain" description="CTP synthase N-terminal" evidence="13">
    <location>
        <begin position="3"/>
        <end position="267"/>
    </location>
</feature>
<keyword evidence="9 11" id="KW-0665">Pyrimidine biosynthesis</keyword>
<dbReference type="Gene3D" id="3.40.50.880">
    <property type="match status" value="1"/>
</dbReference>
<feature type="binding site" evidence="11">
    <location>
        <begin position="384"/>
        <end position="387"/>
    </location>
    <ligand>
        <name>L-glutamine</name>
        <dbReference type="ChEBI" id="CHEBI:58359"/>
    </ligand>
</feature>
<dbReference type="AlphaFoldDB" id="K0NL77"/>
<dbReference type="SUPFAM" id="SSF52540">
    <property type="entry name" value="P-loop containing nucleoside triphosphate hydrolases"/>
    <property type="match status" value="1"/>
</dbReference>
<dbReference type="InterPro" id="IPR029062">
    <property type="entry name" value="Class_I_gatase-like"/>
</dbReference>
<keyword evidence="4 11" id="KW-0479">Metal-binding</keyword>
<dbReference type="eggNOG" id="COG0504">
    <property type="taxonomic scope" value="Bacteria"/>
</dbReference>
<dbReference type="GO" id="GO:0019856">
    <property type="term" value="P:pyrimidine nucleobase biosynthetic process"/>
    <property type="evidence" value="ECO:0007669"/>
    <property type="project" value="TreeGrafter"/>
</dbReference>
<keyword evidence="3 11" id="KW-0436">Ligase</keyword>
<dbReference type="InterPro" id="IPR027417">
    <property type="entry name" value="P-loop_NTPase"/>
</dbReference>
<keyword evidence="15" id="KW-1185">Reference proteome</keyword>
<comment type="catalytic activity">
    <reaction evidence="11">
        <text>L-glutamine + H2O = L-glutamate + NH4(+)</text>
        <dbReference type="Rhea" id="RHEA:15889"/>
        <dbReference type="ChEBI" id="CHEBI:15377"/>
        <dbReference type="ChEBI" id="CHEBI:28938"/>
        <dbReference type="ChEBI" id="CHEBI:29985"/>
        <dbReference type="ChEBI" id="CHEBI:58359"/>
    </reaction>
</comment>
<evidence type="ECO:0000256" key="8">
    <source>
        <dbReference type="ARBA" id="ARBA00022962"/>
    </source>
</evidence>
<evidence type="ECO:0000256" key="2">
    <source>
        <dbReference type="ARBA" id="ARBA00007533"/>
    </source>
</evidence>
<keyword evidence="7 11" id="KW-0460">Magnesium</keyword>
<feature type="active site" evidence="11">
    <location>
        <position position="512"/>
    </location>
</feature>
<feature type="active site" description="Nucleophile; for glutamine hydrolysis" evidence="11">
    <location>
        <position position="383"/>
    </location>
</feature>
<dbReference type="UniPathway" id="UPA00159">
    <property type="reaction ID" value="UER00277"/>
</dbReference>
<evidence type="ECO:0000259" key="12">
    <source>
        <dbReference type="Pfam" id="PF00117"/>
    </source>
</evidence>
<evidence type="ECO:0000256" key="1">
    <source>
        <dbReference type="ARBA" id="ARBA00005171"/>
    </source>
</evidence>
<dbReference type="PANTHER" id="PTHR11550:SF0">
    <property type="entry name" value="CTP SYNTHASE-RELATED"/>
    <property type="match status" value="1"/>
</dbReference>